<dbReference type="Pfam" id="PF12739">
    <property type="entry name" value="TRAPPC-Trs85"/>
    <property type="match status" value="1"/>
</dbReference>
<evidence type="ECO:0000313" key="3">
    <source>
        <dbReference type="Proteomes" id="UP001295794"/>
    </source>
</evidence>
<feature type="region of interest" description="Disordered" evidence="1">
    <location>
        <begin position="80"/>
        <end position="149"/>
    </location>
</feature>
<feature type="region of interest" description="Disordered" evidence="1">
    <location>
        <begin position="422"/>
        <end position="459"/>
    </location>
</feature>
<organism evidence="2 3">
    <name type="scientific">Mycena citricolor</name>
    <dbReference type="NCBI Taxonomy" id="2018698"/>
    <lineage>
        <taxon>Eukaryota</taxon>
        <taxon>Fungi</taxon>
        <taxon>Dikarya</taxon>
        <taxon>Basidiomycota</taxon>
        <taxon>Agaricomycotina</taxon>
        <taxon>Agaricomycetes</taxon>
        <taxon>Agaricomycetidae</taxon>
        <taxon>Agaricales</taxon>
        <taxon>Marasmiineae</taxon>
        <taxon>Mycenaceae</taxon>
        <taxon>Mycena</taxon>
    </lineage>
</organism>
<feature type="compositionally biased region" description="Low complexity" evidence="1">
    <location>
        <begin position="523"/>
        <end position="551"/>
    </location>
</feature>
<feature type="compositionally biased region" description="Basic and acidic residues" evidence="1">
    <location>
        <begin position="118"/>
        <end position="149"/>
    </location>
</feature>
<keyword evidence="3" id="KW-1185">Reference proteome</keyword>
<feature type="compositionally biased region" description="Pro residues" evidence="1">
    <location>
        <begin position="422"/>
        <end position="435"/>
    </location>
</feature>
<accession>A0AAD2K5X2</accession>
<gene>
    <name evidence="2" type="ORF">MYCIT1_LOCUS30978</name>
</gene>
<evidence type="ECO:0000256" key="1">
    <source>
        <dbReference type="SAM" id="MobiDB-lite"/>
    </source>
</evidence>
<sequence length="1489" mass="165756">MIAPRIAVEVILIFHTPIRPLFLSTIIWMSSKDSRPLPYGWISQEHNGNVFYVDTKATPPRSIWTHPLDDEQYLKEHPDAREKAKVDVYSPPPPPEYSSPPASGSAASSSTNRVSGAKPEKRGFFGKIKDATVGTKEEREQEKRHKEEQRRQLMQLRERQHQEAMRQQAEMYQQQQLRYQQQPQWGGMPGPYPVQQQQRAGFGGGGLGGGGMALPLLGGLAGGMLLGDMMSGGFGEYILIYLTTRTTSLTSVPHKSFNLRFSDLEDIETATREDEDQRAERTLDWIGARISKRCSQWLQDIDKLEKEPSKTPWWDELRRCAEGDSVPIKQEGWNHPVAIILAVSTTAPNPLQAITALHARAIELPAWVDPIYIRYTLIVHPENSPFSEEEAGALFNAVKKQFGLHSYILPLSLPSPRPSPVPIPALMPSLPPPPTSESLQAGSDPADPPSPTVPPINTLRMSEGDIQQTARFTREFVVMSLIPWMERCVVEWSETFTSNRRLPSRLFSSTRRLFGSPSPSPAPTHTSSGSISRSSPLNGASPLPSMTPSTTLPTHRRLAEFATILGDVKLAVTVWEALRKESKGGSDMLPMLLAPSPTLPLHAGNALTALMSSPEPTAQAQIRALIYAVRWETGIPSSEFLSDALEGDRWLVWAAGKSEEASSALLLGHAALLSARRSATRRAALWYLSAANRLEKCGIKPLTMYFLRKAQQLYQLRTPKELSPSFWDSEGRFPEEEAGFDAILPGIEHPLGRLLYTTGDVAGAVGLFLGLFRDSLPRITSEAEGAGTDKMFLDDFRVAFAHFQSTFPNHQALDLTMPFALCVKKRTRLRLARDTASESDHWQPFEDRWDAFWKSGGQSERLEKPSRVGVNEIFHVEVVLRNPLDTEVNLSSLTVLAEEASGSTEACLEIETSDDIVLAPKESRTVAISVKALRATTVTITDVAYTFLSLLPVREPLAMRGARLQNTPAQRQYPTYAPDVLLKVDVVEAAHQLRASFVDDLQLNLYHGETRPLRVLLENCGSKPIGQMWLLVGEEDAIWLESGSSGEISNVARSDNSVALPEPQAIAIGQSGLQPGDRVEVDLLLHANRSGEQELSLLFVFREDAGLSFHSAGLVRRFDVQPILDVSVTSIPCRNPQHLFSMDVQLSNVCTRPIQVTQVMTPSPGWRCDPLQETSLQSCRIHFGVNRWEDGSGSAETFEFVKNGLRNVLLGTRAQSTAPPIDVLYTSPPLPAQRYFHECSRRNHTLRQIAANLPHIPSRSFPDVFPLYNPHCVDVIVHWEIPAQERSGHVFVPGVTLGAGHAPLREILQEAENTKVTRSMYAETQRERTEVVQAIERSEWNSEMNPHILSIGQRLLSHDFSKGLSQVPIDLTVRNYSPFNHSRFVLRLKKERSALVLPSSLCFERPAEETTRENPVPDYSGRVTFRGTLGPLEATTLTPRMWIDRPGSYSLDGWELDTEVVEVDNEVVRLRYQQTPQLGSLVVSDLRAS</sequence>
<comment type="caution">
    <text evidence="2">The sequence shown here is derived from an EMBL/GenBank/DDBJ whole genome shotgun (WGS) entry which is preliminary data.</text>
</comment>
<dbReference type="PANTHER" id="PTHR12975">
    <property type="entry name" value="TRANSPORT PROTEIN TRAPP"/>
    <property type="match status" value="1"/>
</dbReference>
<dbReference type="GO" id="GO:1990072">
    <property type="term" value="C:TRAPPIII protein complex"/>
    <property type="evidence" value="ECO:0007669"/>
    <property type="project" value="TreeGrafter"/>
</dbReference>
<dbReference type="InterPro" id="IPR024420">
    <property type="entry name" value="TRAPP_III_complex_Trs85"/>
</dbReference>
<dbReference type="PANTHER" id="PTHR12975:SF6">
    <property type="entry name" value="TRAFFICKING PROTEIN PARTICLE COMPLEX SUBUNIT 8"/>
    <property type="match status" value="1"/>
</dbReference>
<dbReference type="EMBL" id="CAVNYO010000440">
    <property type="protein sequence ID" value="CAK5280480.1"/>
    <property type="molecule type" value="Genomic_DNA"/>
</dbReference>
<protein>
    <submittedName>
        <fullName evidence="2">Uncharacterized protein</fullName>
    </submittedName>
</protein>
<proteinExistence type="predicted"/>
<dbReference type="Proteomes" id="UP001295794">
    <property type="component" value="Unassembled WGS sequence"/>
</dbReference>
<name>A0AAD2K5X2_9AGAR</name>
<feature type="compositionally biased region" description="Low complexity" evidence="1">
    <location>
        <begin position="99"/>
        <end position="110"/>
    </location>
</feature>
<evidence type="ECO:0000313" key="2">
    <source>
        <dbReference type="EMBL" id="CAK5280480.1"/>
    </source>
</evidence>
<feature type="region of interest" description="Disordered" evidence="1">
    <location>
        <begin position="512"/>
        <end position="551"/>
    </location>
</feature>
<reference evidence="2" key="1">
    <citation type="submission" date="2023-11" db="EMBL/GenBank/DDBJ databases">
        <authorList>
            <person name="De Vega J J."/>
            <person name="De Vega J J."/>
        </authorList>
    </citation>
    <scope>NUCLEOTIDE SEQUENCE</scope>
</reference>
<feature type="compositionally biased region" description="Low complexity" evidence="1">
    <location>
        <begin position="436"/>
        <end position="445"/>
    </location>
</feature>